<accession>A0A2H9VM09</accession>
<evidence type="ECO:0000313" key="7">
    <source>
        <dbReference type="Proteomes" id="UP000242687"/>
    </source>
</evidence>
<keyword evidence="4" id="KW-0732">Signal</keyword>
<dbReference type="Pfam" id="PF13620">
    <property type="entry name" value="CarboxypepD_reg"/>
    <property type="match status" value="1"/>
</dbReference>
<name>A0A2H9VM09_9SPHI</name>
<reference evidence="6 7" key="1">
    <citation type="submission" date="2017-11" db="EMBL/GenBank/DDBJ databases">
        <title>Genomic Encyclopedia of Archaeal and Bacterial Type Strains, Phase II (KMG-II): From Individual Species to Whole Genera.</title>
        <authorList>
            <person name="Goeker M."/>
        </authorList>
    </citation>
    <scope>NUCLEOTIDE SEQUENCE [LARGE SCALE GENOMIC DNA]</scope>
    <source>
        <strain evidence="6 7">DSM 28175</strain>
    </source>
</reference>
<dbReference type="RefSeq" id="WP_100341690.1">
    <property type="nucleotide sequence ID" value="NZ_PGFJ01000002.1"/>
</dbReference>
<feature type="domain" description="Outer membrane protein beta-barrel" evidence="5">
    <location>
        <begin position="381"/>
        <end position="766"/>
    </location>
</feature>
<dbReference type="Proteomes" id="UP000242687">
    <property type="component" value="Unassembled WGS sequence"/>
</dbReference>
<dbReference type="InterPro" id="IPR037066">
    <property type="entry name" value="Plug_dom_sf"/>
</dbReference>
<dbReference type="Gene3D" id="2.40.170.20">
    <property type="entry name" value="TonB-dependent receptor, beta-barrel domain"/>
    <property type="match status" value="1"/>
</dbReference>
<dbReference type="PANTHER" id="PTHR40980:SF4">
    <property type="entry name" value="TONB-DEPENDENT RECEPTOR-LIKE BETA-BARREL DOMAIN-CONTAINING PROTEIN"/>
    <property type="match status" value="1"/>
</dbReference>
<feature type="signal peptide" evidence="4">
    <location>
        <begin position="1"/>
        <end position="22"/>
    </location>
</feature>
<feature type="chain" id="PRO_5014151215" evidence="4">
    <location>
        <begin position="23"/>
        <end position="789"/>
    </location>
</feature>
<sequence>MKMFKILTMCAIILLAHNKSKAQTTFTISGIVTDSISRQPIKAATVAVKSLTDKSVKIVLSDENGRFSINDLQGDYRLGSQMQGYQSKTIVIETIDAKSGRIEVGLQLAPEGKTLNTVEISAAKHLVRQEADRLVYDVKADPDSKGSSVLDMMRKVPFVSLDADQNILLKNNTGFKIFLNGKPSGMIEQNPKDVLRSMPAATIEKIEVITNPPAKYDAEGFAGIINIVTSKKTADGYNGTVNLNGSTPTGGPGVGSSFNFKAGKLLVAATAGGSINKTPETESSLIRTSFGSDATDLTQTSQRKFDGRSGYFGTELSYEINKFQLLSAQFNISGTGNNNATIQQSLLNGSGGVLQGYHLQNNYKGDGHGLDASLNYQVAFQSKKIKLLTFSYRYTDYVNVNDNVVTLTNRTNYTLPDFYQYNKAGTNEHTLQLDYASGTKALGFEHGVKAILRGNSSNFSYTGANALSNSFNMSQDVFSAFSSLTYAGKKWGVKAGLRAEKTVVGGDVAQNYLNVVPSVSASYQVNDANSLNFGFSQRLRRPGVNRINPYVDRSNPNYEMQGNADLRPAIINNIMAGYNLSGRILSVTLGTTYSYFNDLDFRLITYNAATGVTSSTYENIGRGDALSIDLSANLAATKKLSLSFNGNLTYVNIQAAAAQIETKGWYHNFTVSGSYHPTASWRIGAYMNVIGKNFAPQSFQSLIAPQINTSFSSTHELIKGKWSITATVNNPFKKFRNVETRVTGMDFYEVANNQTFLRVYKLSLNYNFGELKDAVKRTKVGIRNDDVVN</sequence>
<dbReference type="SUPFAM" id="SSF49464">
    <property type="entry name" value="Carboxypeptidase regulatory domain-like"/>
    <property type="match status" value="1"/>
</dbReference>
<dbReference type="InterPro" id="IPR008969">
    <property type="entry name" value="CarboxyPept-like_regulatory"/>
</dbReference>
<comment type="subcellular location">
    <subcellularLocation>
        <location evidence="1">Cell outer membrane</location>
    </subcellularLocation>
</comment>
<evidence type="ECO:0000259" key="5">
    <source>
        <dbReference type="Pfam" id="PF14905"/>
    </source>
</evidence>
<dbReference type="GO" id="GO:0009279">
    <property type="term" value="C:cell outer membrane"/>
    <property type="evidence" value="ECO:0007669"/>
    <property type="project" value="UniProtKB-SubCell"/>
</dbReference>
<evidence type="ECO:0000256" key="3">
    <source>
        <dbReference type="ARBA" id="ARBA00023237"/>
    </source>
</evidence>
<dbReference type="Gene3D" id="2.170.130.10">
    <property type="entry name" value="TonB-dependent receptor, plug domain"/>
    <property type="match status" value="1"/>
</dbReference>
<protein>
    <submittedName>
        <fullName evidence="6">Outer membrane receptor protein involved in Fe transport</fullName>
    </submittedName>
</protein>
<evidence type="ECO:0000256" key="4">
    <source>
        <dbReference type="SAM" id="SignalP"/>
    </source>
</evidence>
<dbReference type="InterPro" id="IPR036942">
    <property type="entry name" value="Beta-barrel_TonB_sf"/>
</dbReference>
<evidence type="ECO:0000256" key="1">
    <source>
        <dbReference type="ARBA" id="ARBA00004442"/>
    </source>
</evidence>
<comment type="caution">
    <text evidence="6">The sequence shown here is derived from an EMBL/GenBank/DDBJ whole genome shotgun (WGS) entry which is preliminary data.</text>
</comment>
<keyword evidence="7" id="KW-1185">Reference proteome</keyword>
<dbReference type="InterPro" id="IPR041700">
    <property type="entry name" value="OMP_b-brl_3"/>
</dbReference>
<evidence type="ECO:0000256" key="2">
    <source>
        <dbReference type="ARBA" id="ARBA00023136"/>
    </source>
</evidence>
<dbReference type="PANTHER" id="PTHR40980">
    <property type="entry name" value="PLUG DOMAIN-CONTAINING PROTEIN"/>
    <property type="match status" value="1"/>
</dbReference>
<dbReference type="Pfam" id="PF14905">
    <property type="entry name" value="OMP_b-brl_3"/>
    <property type="match status" value="1"/>
</dbReference>
<keyword evidence="6" id="KW-0675">Receptor</keyword>
<organism evidence="6 7">
    <name type="scientific">Mucilaginibacter auburnensis</name>
    <dbReference type="NCBI Taxonomy" id="1457233"/>
    <lineage>
        <taxon>Bacteria</taxon>
        <taxon>Pseudomonadati</taxon>
        <taxon>Bacteroidota</taxon>
        <taxon>Sphingobacteriia</taxon>
        <taxon>Sphingobacteriales</taxon>
        <taxon>Sphingobacteriaceae</taxon>
        <taxon>Mucilaginibacter</taxon>
    </lineage>
</organism>
<proteinExistence type="predicted"/>
<gene>
    <name evidence="6" type="ORF">CLV57_2475</name>
</gene>
<dbReference type="SUPFAM" id="SSF56935">
    <property type="entry name" value="Porins"/>
    <property type="match status" value="1"/>
</dbReference>
<dbReference type="AlphaFoldDB" id="A0A2H9VM09"/>
<dbReference type="EMBL" id="PGFJ01000002">
    <property type="protein sequence ID" value="PJJ79343.1"/>
    <property type="molecule type" value="Genomic_DNA"/>
</dbReference>
<evidence type="ECO:0000313" key="6">
    <source>
        <dbReference type="EMBL" id="PJJ79343.1"/>
    </source>
</evidence>
<dbReference type="Gene3D" id="2.60.40.1120">
    <property type="entry name" value="Carboxypeptidase-like, regulatory domain"/>
    <property type="match status" value="1"/>
</dbReference>
<keyword evidence="2" id="KW-0472">Membrane</keyword>
<dbReference type="OrthoDB" id="606851at2"/>
<keyword evidence="3" id="KW-0998">Cell outer membrane</keyword>